<dbReference type="STRING" id="935791.I3EKE5"/>
<dbReference type="Pfam" id="PF21238">
    <property type="entry name" value="Pus10_C"/>
    <property type="match status" value="1"/>
</dbReference>
<keyword evidence="3" id="KW-0819">tRNA processing</keyword>
<dbReference type="InterPro" id="IPR039894">
    <property type="entry name" value="Pus10-like"/>
</dbReference>
<proteinExistence type="inferred from homology"/>
<evidence type="ECO:0000313" key="6">
    <source>
        <dbReference type="EMBL" id="EIJ89692.1"/>
    </source>
</evidence>
<evidence type="ECO:0000313" key="7">
    <source>
        <dbReference type="Proteomes" id="UP000002872"/>
    </source>
</evidence>
<dbReference type="GO" id="GO:0031119">
    <property type="term" value="P:tRNA pseudouridine synthesis"/>
    <property type="evidence" value="ECO:0007669"/>
    <property type="project" value="TreeGrafter"/>
</dbReference>
<dbReference type="OrthoDB" id="2195328at2759"/>
<organism evidence="6 7">
    <name type="scientific">Nematocida parisii (strain ERTm3)</name>
    <name type="common">Nematode killer fungus</name>
    <dbReference type="NCBI Taxonomy" id="935791"/>
    <lineage>
        <taxon>Eukaryota</taxon>
        <taxon>Fungi</taxon>
        <taxon>Fungi incertae sedis</taxon>
        <taxon>Microsporidia</taxon>
        <taxon>Nematocida</taxon>
    </lineage>
</organism>
<dbReference type="Proteomes" id="UP000002872">
    <property type="component" value="Unassembled WGS sequence"/>
</dbReference>
<protein>
    <recommendedName>
        <fullName evidence="2">tRNA pseudouridine(55) synthase</fullName>
        <ecNumber evidence="2">5.4.99.25</ecNumber>
    </recommendedName>
</protein>
<evidence type="ECO:0000256" key="4">
    <source>
        <dbReference type="ARBA" id="ARBA00023235"/>
    </source>
</evidence>
<evidence type="ECO:0000259" key="5">
    <source>
        <dbReference type="Pfam" id="PF21238"/>
    </source>
</evidence>
<dbReference type="InterPro" id="IPR048741">
    <property type="entry name" value="Pus10-like_C"/>
</dbReference>
<dbReference type="EMBL" id="GL870876">
    <property type="protein sequence ID" value="EIJ89692.1"/>
    <property type="molecule type" value="Genomic_DNA"/>
</dbReference>
<dbReference type="HOGENOM" id="CLU_050720_0_0_1"/>
<dbReference type="SUPFAM" id="SSF55120">
    <property type="entry name" value="Pseudouridine synthase"/>
    <property type="match status" value="1"/>
</dbReference>
<keyword evidence="4" id="KW-0413">Isomerase</keyword>
<dbReference type="PANTHER" id="PTHR21568:SF0">
    <property type="entry name" value="TRNA PSEUDOURIDINE SYNTHASE PUS10"/>
    <property type="match status" value="1"/>
</dbReference>
<dbReference type="GO" id="GO:0003723">
    <property type="term" value="F:RNA binding"/>
    <property type="evidence" value="ECO:0007669"/>
    <property type="project" value="InterPro"/>
</dbReference>
<comment type="similarity">
    <text evidence="1">Belongs to the pseudouridine synthase Pus10 family.</text>
</comment>
<dbReference type="AlphaFoldDB" id="I3EKE5"/>
<sequence length="333" mass="37996">MVFGETMPSRRRQKQMKKDAKIMESCKAMQKEQKNAVGEERSVKEIRGEGGLLLNSKEQQGRGHLADRMLAVSDWVEPLKEYFEGNKVVFISGGREDYDVRMLGNGRPFICRIENPCRNLPRKVGLLCNVISESGASVEEYTVEYKPIDIKYNMSKDVEILDTLLVDGAVAMKDLKKIEEEHSKVYSVKVLCSVPKKILINRLLSTYWKEETDNTHSDMNRAFSLMEPDLKLNQRTPIRVLHRRANLVRNKTIHSCRIVIEKTQKDQNTMLQIEIKSSSGTYIKEFVNGDMGRTSPSLSEVVGEYCAVLELDVLSTEDTFPNKKYVLAPVNLV</sequence>
<dbReference type="GO" id="GO:0160148">
    <property type="term" value="F:tRNA pseudouridine(55) synthase activity"/>
    <property type="evidence" value="ECO:0007669"/>
    <property type="project" value="UniProtKB-EC"/>
</dbReference>
<dbReference type="InterPro" id="IPR020103">
    <property type="entry name" value="PsdUridine_synth_cat_dom_sf"/>
</dbReference>
<dbReference type="Gene3D" id="3.30.70.2510">
    <property type="match status" value="1"/>
</dbReference>
<evidence type="ECO:0000256" key="2">
    <source>
        <dbReference type="ARBA" id="ARBA00012787"/>
    </source>
</evidence>
<accession>I3EKE5</accession>
<evidence type="ECO:0000256" key="3">
    <source>
        <dbReference type="ARBA" id="ARBA00022694"/>
    </source>
</evidence>
<name>I3EKE5_NEMP3</name>
<dbReference type="Gene3D" id="3.30.70.3190">
    <property type="match status" value="1"/>
</dbReference>
<keyword evidence="7" id="KW-1185">Reference proteome</keyword>
<dbReference type="VEuPathDB" id="MicrosporidiaDB:NEQG_00462"/>
<dbReference type="EC" id="5.4.99.25" evidence="2"/>
<dbReference type="InParanoid" id="I3EKE5"/>
<dbReference type="PANTHER" id="PTHR21568">
    <property type="entry name" value="TRNA PSEUDOURIDINE SYNTHASE PUS10"/>
    <property type="match status" value="1"/>
</dbReference>
<feature type="domain" description="Pus10-like C-terminal" evidence="5">
    <location>
        <begin position="72"/>
        <end position="315"/>
    </location>
</feature>
<gene>
    <name evidence="6" type="ORF">NEQG_00462</name>
</gene>
<reference evidence="6" key="1">
    <citation type="submission" date="2011-01" db="EMBL/GenBank/DDBJ databases">
        <title>The Genome Sequence of Nematocida parisii strain ERTm3.</title>
        <authorList>
            <consortium name="The Broad Institute Genome Sequencing Platform"/>
            <consortium name="The Broad Institute Genome Sequencing Center for Infectious Disease"/>
            <person name="Cuomo C."/>
            <person name="Troemel E."/>
            <person name="Young S.K."/>
            <person name="Zeng Q."/>
            <person name="Gargeya S."/>
            <person name="Fitzgerald M."/>
            <person name="Haas B."/>
            <person name="Abouelleil A."/>
            <person name="Alvarado L."/>
            <person name="Arachchi H.M."/>
            <person name="Berlin A."/>
            <person name="Chapman S.B."/>
            <person name="Gearin G."/>
            <person name="Goldberg J."/>
            <person name="Griggs A."/>
            <person name="Gujja S."/>
            <person name="Hansen M."/>
            <person name="Heiman D."/>
            <person name="Howarth C."/>
            <person name="Larimer J."/>
            <person name="Lui A."/>
            <person name="MacDonald P.J.P."/>
            <person name="McCowen C."/>
            <person name="Montmayeur A."/>
            <person name="Murphy C."/>
            <person name="Neiman D."/>
            <person name="Pearson M."/>
            <person name="Priest M."/>
            <person name="Roberts A."/>
            <person name="Saif S."/>
            <person name="Shea T."/>
            <person name="Sisk P."/>
            <person name="Stolte C."/>
            <person name="Sykes S."/>
            <person name="Wortman J."/>
            <person name="Nusbaum C."/>
            <person name="Birren B."/>
        </authorList>
    </citation>
    <scope>NUCLEOTIDE SEQUENCE</scope>
    <source>
        <strain evidence="6">ERTm3</strain>
    </source>
</reference>
<dbReference type="OMA" id="ICRIENP"/>
<evidence type="ECO:0000256" key="1">
    <source>
        <dbReference type="ARBA" id="ARBA00009652"/>
    </source>
</evidence>